<dbReference type="InterPro" id="IPR036034">
    <property type="entry name" value="PDZ_sf"/>
</dbReference>
<dbReference type="Pfam" id="PF13180">
    <property type="entry name" value="PDZ_2"/>
    <property type="match status" value="1"/>
</dbReference>
<dbReference type="InterPro" id="IPR014721">
    <property type="entry name" value="Ribsml_uS5_D2-typ_fold_subgr"/>
</dbReference>
<dbReference type="SUPFAM" id="SSF50156">
    <property type="entry name" value="PDZ domain-like"/>
    <property type="match status" value="1"/>
</dbReference>
<keyword evidence="4" id="KW-1185">Reference proteome</keyword>
<dbReference type="InterPro" id="IPR020568">
    <property type="entry name" value="Ribosomal_Su5_D2-typ_SF"/>
</dbReference>
<evidence type="ECO:0000313" key="4">
    <source>
        <dbReference type="Proteomes" id="UP000093482"/>
    </source>
</evidence>
<evidence type="ECO:0000259" key="2">
    <source>
        <dbReference type="PROSITE" id="PS50106"/>
    </source>
</evidence>
<dbReference type="GO" id="GO:0030163">
    <property type="term" value="P:protein catabolic process"/>
    <property type="evidence" value="ECO:0007669"/>
    <property type="project" value="InterPro"/>
</dbReference>
<feature type="coiled-coil region" evidence="1">
    <location>
        <begin position="297"/>
        <end position="324"/>
    </location>
</feature>
<dbReference type="InterPro" id="IPR001478">
    <property type="entry name" value="PDZ"/>
</dbReference>
<dbReference type="OrthoDB" id="2356897at2"/>
<dbReference type="Gene3D" id="3.30.230.10">
    <property type="match status" value="1"/>
</dbReference>
<feature type="domain" description="PDZ" evidence="2">
    <location>
        <begin position="123"/>
        <end position="186"/>
    </location>
</feature>
<name>A0A1C0YW75_9BACL</name>
<dbReference type="GO" id="GO:0006508">
    <property type="term" value="P:proteolysis"/>
    <property type="evidence" value="ECO:0007669"/>
    <property type="project" value="InterPro"/>
</dbReference>
<dbReference type="RefSeq" id="WP_066463240.1">
    <property type="nucleotide sequence ID" value="NZ_MATO01000028.1"/>
</dbReference>
<dbReference type="GO" id="GO:0004252">
    <property type="term" value="F:serine-type endopeptidase activity"/>
    <property type="evidence" value="ECO:0007669"/>
    <property type="project" value="InterPro"/>
</dbReference>
<dbReference type="EMBL" id="MATO01000028">
    <property type="protein sequence ID" value="OCS91411.1"/>
    <property type="molecule type" value="Genomic_DNA"/>
</dbReference>
<gene>
    <name evidence="3" type="ORF">A6K76_08660</name>
</gene>
<dbReference type="AlphaFoldDB" id="A0A1C0YW75"/>
<dbReference type="InterPro" id="IPR008269">
    <property type="entry name" value="Lon_proteolytic"/>
</dbReference>
<comment type="caution">
    <text evidence="3">The sequence shown here is derived from an EMBL/GenBank/DDBJ whole genome shotgun (WGS) entry which is preliminary data.</text>
</comment>
<accession>A0A1C0YW75</accession>
<keyword evidence="1" id="KW-0175">Coiled coil</keyword>
<protein>
    <submittedName>
        <fullName evidence="3">Peptidase</fullName>
    </submittedName>
</protein>
<sequence>MTKRTMIAAVLGIVLGGALAIYPLDYYIMKPGNAHDIAEYIAVEDGDTGDEGTLNLMTIAMMPASPISYAMAKVLPNRELLKTEDVRYDGEDDKEYNVRQLKMMTDSQFHAKYVAFTLANKPFTVTGEGIFVLSVLDGSASDGVLQAGDEIIALNGKSIKQTEDVAALLKDQQQGDVVSLRIVRDDKELQKDVVLAPLPGEERIGIGITYAGNETITTTPTVTSQAQDIGGPSAGLMFTLEIYNQLVDEDITKGYHIAGTGEMNKDGTVGRIGGAAFKVIAAANDDMDIFFVPDDVTDEMREQNPKLQSNYEEALEAAKSLKTDMDIVPVKTVDDALAYLAQLQPKK</sequence>
<dbReference type="GO" id="GO:0004176">
    <property type="term" value="F:ATP-dependent peptidase activity"/>
    <property type="evidence" value="ECO:0007669"/>
    <property type="project" value="InterPro"/>
</dbReference>
<dbReference type="PANTHER" id="PTHR10046">
    <property type="entry name" value="ATP DEPENDENT LON PROTEASE FAMILY MEMBER"/>
    <property type="match status" value="1"/>
</dbReference>
<dbReference type="Proteomes" id="UP000093482">
    <property type="component" value="Unassembled WGS sequence"/>
</dbReference>
<dbReference type="SMART" id="SM00228">
    <property type="entry name" value="PDZ"/>
    <property type="match status" value="1"/>
</dbReference>
<dbReference type="PROSITE" id="PS50106">
    <property type="entry name" value="PDZ"/>
    <property type="match status" value="1"/>
</dbReference>
<dbReference type="InterPro" id="IPR027065">
    <property type="entry name" value="Lon_Prtase"/>
</dbReference>
<evidence type="ECO:0000313" key="3">
    <source>
        <dbReference type="EMBL" id="OCS91411.1"/>
    </source>
</evidence>
<dbReference type="SUPFAM" id="SSF54211">
    <property type="entry name" value="Ribosomal protein S5 domain 2-like"/>
    <property type="match status" value="1"/>
</dbReference>
<organism evidence="3 4">
    <name type="scientific">Caryophanon latum</name>
    <dbReference type="NCBI Taxonomy" id="33977"/>
    <lineage>
        <taxon>Bacteria</taxon>
        <taxon>Bacillati</taxon>
        <taxon>Bacillota</taxon>
        <taxon>Bacilli</taxon>
        <taxon>Bacillales</taxon>
        <taxon>Caryophanaceae</taxon>
        <taxon>Caryophanon</taxon>
    </lineage>
</organism>
<dbReference type="NCBIfam" id="NF041438">
    <property type="entry name" value="SepM_fam_S16"/>
    <property type="match status" value="1"/>
</dbReference>
<dbReference type="GO" id="GO:0005524">
    <property type="term" value="F:ATP binding"/>
    <property type="evidence" value="ECO:0007669"/>
    <property type="project" value="InterPro"/>
</dbReference>
<dbReference type="Gene3D" id="2.30.42.10">
    <property type="match status" value="1"/>
</dbReference>
<evidence type="ECO:0000256" key="1">
    <source>
        <dbReference type="SAM" id="Coils"/>
    </source>
</evidence>
<reference evidence="3 4" key="1">
    <citation type="submission" date="2016-07" db="EMBL/GenBank/DDBJ databases">
        <title>Caryophanon latum genome sequencing.</title>
        <authorList>
            <person name="Verma A."/>
            <person name="Pal Y."/>
            <person name="Krishnamurthi S."/>
        </authorList>
    </citation>
    <scope>NUCLEOTIDE SEQUENCE [LARGE SCALE GENOMIC DNA]</scope>
    <source>
        <strain evidence="3 4">DSM 14151</strain>
    </source>
</reference>
<dbReference type="Pfam" id="PF05362">
    <property type="entry name" value="Lon_C"/>
    <property type="match status" value="1"/>
</dbReference>
<proteinExistence type="predicted"/>